<proteinExistence type="predicted"/>
<dbReference type="Proteomes" id="UP000187203">
    <property type="component" value="Unassembled WGS sequence"/>
</dbReference>
<sequence length="47" mass="5202">MVAAMKKMRLEMNDPNPVSLRISLQQPSGGVAPPQSIRADQTIRRIV</sequence>
<evidence type="ECO:0000313" key="3">
    <source>
        <dbReference type="Proteomes" id="UP000187203"/>
    </source>
</evidence>
<feature type="region of interest" description="Disordered" evidence="1">
    <location>
        <begin position="23"/>
        <end position="47"/>
    </location>
</feature>
<gene>
    <name evidence="2" type="ORF">COLO4_25007</name>
</gene>
<comment type="caution">
    <text evidence="2">The sequence shown here is derived from an EMBL/GenBank/DDBJ whole genome shotgun (WGS) entry which is preliminary data.</text>
</comment>
<organism evidence="2 3">
    <name type="scientific">Corchorus olitorius</name>
    <dbReference type="NCBI Taxonomy" id="93759"/>
    <lineage>
        <taxon>Eukaryota</taxon>
        <taxon>Viridiplantae</taxon>
        <taxon>Streptophyta</taxon>
        <taxon>Embryophyta</taxon>
        <taxon>Tracheophyta</taxon>
        <taxon>Spermatophyta</taxon>
        <taxon>Magnoliopsida</taxon>
        <taxon>eudicotyledons</taxon>
        <taxon>Gunneridae</taxon>
        <taxon>Pentapetalae</taxon>
        <taxon>rosids</taxon>
        <taxon>malvids</taxon>
        <taxon>Malvales</taxon>
        <taxon>Malvaceae</taxon>
        <taxon>Grewioideae</taxon>
        <taxon>Apeibeae</taxon>
        <taxon>Corchorus</taxon>
    </lineage>
</organism>
<keyword evidence="3" id="KW-1185">Reference proteome</keyword>
<reference evidence="3" key="1">
    <citation type="submission" date="2013-09" db="EMBL/GenBank/DDBJ databases">
        <title>Corchorus olitorius genome sequencing.</title>
        <authorList>
            <person name="Alam M."/>
            <person name="Haque M.S."/>
            <person name="Islam M.S."/>
            <person name="Emdad E.M."/>
            <person name="Islam M.M."/>
            <person name="Ahmed B."/>
            <person name="Halim A."/>
            <person name="Hossen Q.M.M."/>
            <person name="Hossain M.Z."/>
            <person name="Ahmed R."/>
            <person name="Khan M.M."/>
            <person name="Islam R."/>
            <person name="Rashid M.M."/>
            <person name="Khan S.A."/>
            <person name="Rahman M.S."/>
            <person name="Alam M."/>
            <person name="Yahiya A.S."/>
            <person name="Khan M.S."/>
            <person name="Azam M.S."/>
            <person name="Haque T."/>
            <person name="Lashkar M.Z.H."/>
            <person name="Akhand A.I."/>
            <person name="Morshed G."/>
            <person name="Roy S."/>
            <person name="Uddin K.S."/>
            <person name="Rabeya T."/>
            <person name="Hossain A.S."/>
            <person name="Chowdhury A."/>
            <person name="Snigdha A.R."/>
            <person name="Mortoza M.S."/>
            <person name="Matin S.A."/>
            <person name="Hoque S.M.E."/>
            <person name="Islam M.K."/>
            <person name="Roy D.K."/>
            <person name="Haider R."/>
            <person name="Moosa M.M."/>
            <person name="Elias S.M."/>
            <person name="Hasan A.M."/>
            <person name="Jahan S."/>
            <person name="Shafiuddin M."/>
            <person name="Mahmood N."/>
            <person name="Shommy N.S."/>
        </authorList>
    </citation>
    <scope>NUCLEOTIDE SEQUENCE [LARGE SCALE GENOMIC DNA]</scope>
    <source>
        <strain evidence="3">cv. O-4</strain>
    </source>
</reference>
<name>A0A1R3I586_9ROSI</name>
<dbReference type="AlphaFoldDB" id="A0A1R3I586"/>
<accession>A0A1R3I586</accession>
<dbReference type="EMBL" id="AWUE01018897">
    <property type="protein sequence ID" value="OMO77766.1"/>
    <property type="molecule type" value="Genomic_DNA"/>
</dbReference>
<evidence type="ECO:0000313" key="2">
    <source>
        <dbReference type="EMBL" id="OMO77766.1"/>
    </source>
</evidence>
<protein>
    <submittedName>
        <fullName evidence="2">Uncharacterized protein</fullName>
    </submittedName>
</protein>
<evidence type="ECO:0000256" key="1">
    <source>
        <dbReference type="SAM" id="MobiDB-lite"/>
    </source>
</evidence>